<dbReference type="KEGG" id="dhd:Dhaf_4652"/>
<dbReference type="EMBL" id="CP001336">
    <property type="protein sequence ID" value="ACL22649.1"/>
    <property type="molecule type" value="Genomic_DNA"/>
</dbReference>
<dbReference type="AlphaFoldDB" id="B8FXP8"/>
<sequence>MKLPKIVQLNEEVIKGQINEEVIKGQINELVGAV</sequence>
<accession>B8FXP8</accession>
<dbReference type="HOGENOM" id="CLU_3373399_0_0_9"/>
<dbReference type="Proteomes" id="UP000007726">
    <property type="component" value="Chromosome"/>
</dbReference>
<name>B8FXP8_DESHD</name>
<proteinExistence type="predicted"/>
<evidence type="ECO:0000313" key="1">
    <source>
        <dbReference type="EMBL" id="ACL22649.1"/>
    </source>
</evidence>
<gene>
    <name evidence="1" type="ordered locus">Dhaf_4652</name>
</gene>
<organism evidence="1 2">
    <name type="scientific">Desulfitobacterium hafniense (strain DSM 10664 / DCB-2)</name>
    <dbReference type="NCBI Taxonomy" id="272564"/>
    <lineage>
        <taxon>Bacteria</taxon>
        <taxon>Bacillati</taxon>
        <taxon>Bacillota</taxon>
        <taxon>Clostridia</taxon>
        <taxon>Eubacteriales</taxon>
        <taxon>Desulfitobacteriaceae</taxon>
        <taxon>Desulfitobacterium</taxon>
    </lineage>
</organism>
<reference evidence="1 2" key="1">
    <citation type="journal article" date="2012" name="BMC Microbiol.">
        <title>Genome sequence of Desulfitobacterium hafniense DCB-2, a Gram-positive anaerobe capable of dehalogenation and metal reduction.</title>
        <authorList>
            <person name="Kim S.H."/>
            <person name="Harzman C."/>
            <person name="Davis J.K."/>
            <person name="Hutcheson R."/>
            <person name="Broderick J.B."/>
            <person name="Marsh T.L."/>
            <person name="Tiedje J.M."/>
        </authorList>
    </citation>
    <scope>NUCLEOTIDE SEQUENCE [LARGE SCALE GENOMIC DNA]</scope>
    <source>
        <strain evidence="2">DSM 10664 / DCB-2</strain>
    </source>
</reference>
<evidence type="ECO:0000313" key="2">
    <source>
        <dbReference type="Proteomes" id="UP000007726"/>
    </source>
</evidence>
<protein>
    <submittedName>
        <fullName evidence="1">Uncharacterized protein</fullName>
    </submittedName>
</protein>